<organism evidence="5 6">
    <name type="scientific">Dunaliella salina</name>
    <name type="common">Green alga</name>
    <name type="synonym">Protococcus salinus</name>
    <dbReference type="NCBI Taxonomy" id="3046"/>
    <lineage>
        <taxon>Eukaryota</taxon>
        <taxon>Viridiplantae</taxon>
        <taxon>Chlorophyta</taxon>
        <taxon>core chlorophytes</taxon>
        <taxon>Chlorophyceae</taxon>
        <taxon>CS clade</taxon>
        <taxon>Chlamydomonadales</taxon>
        <taxon>Dunaliellaceae</taxon>
        <taxon>Dunaliella</taxon>
    </lineage>
</organism>
<keyword evidence="3" id="KW-0326">Glycosidase</keyword>
<dbReference type="PANTHER" id="PTHR10353">
    <property type="entry name" value="GLYCOSYL HYDROLASE"/>
    <property type="match status" value="1"/>
</dbReference>
<dbReference type="Proteomes" id="UP000815325">
    <property type="component" value="Unassembled WGS sequence"/>
</dbReference>
<evidence type="ECO:0000256" key="3">
    <source>
        <dbReference type="ARBA" id="ARBA00023295"/>
    </source>
</evidence>
<dbReference type="PANTHER" id="PTHR10353:SF36">
    <property type="entry name" value="LP05116P"/>
    <property type="match status" value="1"/>
</dbReference>
<evidence type="ECO:0000313" key="5">
    <source>
        <dbReference type="EMBL" id="KAF5828616.1"/>
    </source>
</evidence>
<dbReference type="InterPro" id="IPR017853">
    <property type="entry name" value="GH"/>
</dbReference>
<comment type="caution">
    <text evidence="5">The sequence shown here is derived from an EMBL/GenBank/DDBJ whole genome shotgun (WGS) entry which is preliminary data.</text>
</comment>
<proteinExistence type="inferred from homology"/>
<dbReference type="PRINTS" id="PR00131">
    <property type="entry name" value="GLHYDRLASE1"/>
</dbReference>
<dbReference type="SUPFAM" id="SSF51445">
    <property type="entry name" value="(Trans)glycosidases"/>
    <property type="match status" value="1"/>
</dbReference>
<name>A0ABQ7G1Y2_DUNSA</name>
<dbReference type="InterPro" id="IPR001360">
    <property type="entry name" value="Glyco_hydro_1"/>
</dbReference>
<keyword evidence="2 5" id="KW-0378">Hydrolase</keyword>
<evidence type="ECO:0000256" key="2">
    <source>
        <dbReference type="ARBA" id="ARBA00022801"/>
    </source>
</evidence>
<keyword evidence="6" id="KW-1185">Reference proteome</keyword>
<reference evidence="5" key="1">
    <citation type="submission" date="2017-08" db="EMBL/GenBank/DDBJ databases">
        <authorList>
            <person name="Polle J.E."/>
            <person name="Barry K."/>
            <person name="Cushman J."/>
            <person name="Schmutz J."/>
            <person name="Tran D."/>
            <person name="Hathwaick L.T."/>
            <person name="Yim W.C."/>
            <person name="Jenkins J."/>
            <person name="Mckie-Krisberg Z.M."/>
            <person name="Prochnik S."/>
            <person name="Lindquist E."/>
            <person name="Dockter R.B."/>
            <person name="Adam C."/>
            <person name="Molina H."/>
            <person name="Bunkerborg J."/>
            <person name="Jin E."/>
            <person name="Buchheim M."/>
            <person name="Magnuson J."/>
        </authorList>
    </citation>
    <scope>NUCLEOTIDE SEQUENCE</scope>
    <source>
        <strain evidence="5">CCAP 19/18</strain>
    </source>
</reference>
<dbReference type="Pfam" id="PF00232">
    <property type="entry name" value="Glyco_hydro_1"/>
    <property type="match status" value="1"/>
</dbReference>
<sequence>MQGTEEKGGDSTPRQHFPEQFLKGIALSVWQNSSDTASNWTEFAQRKNYFGQGTYKDAFLKANDFWTEYENDIKLMKNLGATSFRFSFEWARFAPDGPGQVDPSAVAKFHQILDCCEAYGLEPCATLFHFTVPQWFEARGGFAVEENLPLFVDYCTMVFQNYGHRIRLWATMNEPTCFAFVGYICGIWAPGKFLRLTEAGTVLCNLLKAHCAVYRALKELPGGLKACIGLVHQHIMFEPGSNWWHIRELCKWMTFWFGTNLVLDFFKTGTFSWASPFSSQVKTLHVDEGIKAGEVVVDWWGINYYSRPVMHWNFAMGASSANERVTDTNFRLHPQGLYDSIRDASALGVPMYITETGLADAKDQHREHFIRSHYSMILKAIHDGFDVRGVFFWTLMDNIEWHEGFRVKFGLYRWDPEYAAHHAGSNGRPPNGLELRKGALAHATCPDDLHSLRVFAAAHHHHLQVHATRPDNLHSLRAFAAAHHHRNSTCYLARQSAQSEGICCRAPTPEQ</sequence>
<gene>
    <name evidence="5" type="ORF">DUNSADRAFT_17318</name>
</gene>
<dbReference type="GO" id="GO:0016787">
    <property type="term" value="F:hydrolase activity"/>
    <property type="evidence" value="ECO:0007669"/>
    <property type="project" value="UniProtKB-KW"/>
</dbReference>
<dbReference type="EMBL" id="MU070271">
    <property type="protein sequence ID" value="KAF5828616.1"/>
    <property type="molecule type" value="Genomic_DNA"/>
</dbReference>
<evidence type="ECO:0000256" key="1">
    <source>
        <dbReference type="ARBA" id="ARBA00010838"/>
    </source>
</evidence>
<comment type="similarity">
    <text evidence="1 4">Belongs to the glycosyl hydrolase 1 family.</text>
</comment>
<dbReference type="Gene3D" id="3.20.20.80">
    <property type="entry name" value="Glycosidases"/>
    <property type="match status" value="1"/>
</dbReference>
<evidence type="ECO:0000256" key="4">
    <source>
        <dbReference type="RuleBase" id="RU003690"/>
    </source>
</evidence>
<accession>A0ABQ7G1Y2</accession>
<protein>
    <submittedName>
        <fullName evidence="5">Glycoside hydrolase superfamily</fullName>
    </submittedName>
</protein>
<evidence type="ECO:0000313" key="6">
    <source>
        <dbReference type="Proteomes" id="UP000815325"/>
    </source>
</evidence>